<feature type="domain" description="WYL" evidence="2">
    <location>
        <begin position="241"/>
        <end position="286"/>
    </location>
</feature>
<dbReference type="Proteomes" id="UP000283360">
    <property type="component" value="Unassembled WGS sequence"/>
</dbReference>
<dbReference type="EMBL" id="QRXJ01000020">
    <property type="protein sequence ID" value="RGT87816.1"/>
    <property type="molecule type" value="Genomic_DNA"/>
</dbReference>
<evidence type="ECO:0000259" key="2">
    <source>
        <dbReference type="Pfam" id="PF13280"/>
    </source>
</evidence>
<keyword evidence="1" id="KW-0175">Coiled coil</keyword>
<accession>A0A3R6DHJ0</accession>
<organism evidence="3 4">
    <name type="scientific">Coprococcus comes</name>
    <dbReference type="NCBI Taxonomy" id="410072"/>
    <lineage>
        <taxon>Bacteria</taxon>
        <taxon>Bacillati</taxon>
        <taxon>Bacillota</taxon>
        <taxon>Clostridia</taxon>
        <taxon>Lachnospirales</taxon>
        <taxon>Lachnospiraceae</taxon>
        <taxon>Coprococcus</taxon>
    </lineage>
</organism>
<evidence type="ECO:0000313" key="3">
    <source>
        <dbReference type="EMBL" id="RGT87816.1"/>
    </source>
</evidence>
<sequence length="427" mass="50225">MKKEKSKPQKRNKVREIDFIGKMITLLKILQEKTDEETTLMQKELLEEMTKREYACSERVMVDYLRGLASVMNPTNEAGQQDLTKEKEEFKILYRDLEKKLRKVKEGASAEKIMEQETSFQISAIRFQHLFSFKELNQVIESVMLQDNLNERDKENLVRKLAKLSSKNFLKHCPFVSETTGTIHSKITGVYKNSRIDEKNVFINLKKIEEAIQDFGGEGGKIGFHFYGYNEKKELIPRRNADGSLRWYIMDPYYILLYNGKYYLVGALDGYENVSFYRMDLMFDLTTKPRESLIKEVDPLTGEIKRVKALRRKAVKIKGLPCKWDSKTASKFQAQHLYMYYGDVEEIALKVDRERYTLIHDYWGENYTFIKHIDEKYDEVVLECVPEAMEVWALQCSDCVEVLAPQNLRNRIKEKCEKLAAKYEKTL</sequence>
<protein>
    <submittedName>
        <fullName evidence="3">WYL domain-containing protein</fullName>
    </submittedName>
</protein>
<keyword evidence="4" id="KW-1185">Reference proteome</keyword>
<dbReference type="RefSeq" id="WP_117836080.1">
    <property type="nucleotide sequence ID" value="NZ_JADNLX010000001.1"/>
</dbReference>
<evidence type="ECO:0000256" key="1">
    <source>
        <dbReference type="SAM" id="Coils"/>
    </source>
</evidence>
<proteinExistence type="predicted"/>
<gene>
    <name evidence="3" type="ORF">DWX03_13560</name>
</gene>
<dbReference type="AlphaFoldDB" id="A0A3R6DHJ0"/>
<name>A0A3R6DHJ0_9FIRM</name>
<dbReference type="InterPro" id="IPR026881">
    <property type="entry name" value="WYL_dom"/>
</dbReference>
<comment type="caution">
    <text evidence="3">The sequence shown here is derived from an EMBL/GenBank/DDBJ whole genome shotgun (WGS) entry which is preliminary data.</text>
</comment>
<evidence type="ECO:0000313" key="4">
    <source>
        <dbReference type="Proteomes" id="UP000283360"/>
    </source>
</evidence>
<reference evidence="3 4" key="1">
    <citation type="submission" date="2018-08" db="EMBL/GenBank/DDBJ databases">
        <title>A genome reference for cultivated species of the human gut microbiota.</title>
        <authorList>
            <person name="Zou Y."/>
            <person name="Xue W."/>
            <person name="Luo G."/>
        </authorList>
    </citation>
    <scope>NUCLEOTIDE SEQUENCE [LARGE SCALE GENOMIC DNA]</scope>
    <source>
        <strain evidence="3 4">AF18-12LB</strain>
    </source>
</reference>
<dbReference type="Pfam" id="PF13280">
    <property type="entry name" value="WYL"/>
    <property type="match status" value="1"/>
</dbReference>
<feature type="coiled-coil region" evidence="1">
    <location>
        <begin position="80"/>
        <end position="107"/>
    </location>
</feature>